<dbReference type="InterPro" id="IPR050625">
    <property type="entry name" value="ParA/MinD_ATPase"/>
</dbReference>
<dbReference type="Gene3D" id="3.40.50.300">
    <property type="entry name" value="P-loop containing nucleotide triphosphate hydrolases"/>
    <property type="match status" value="1"/>
</dbReference>
<organism evidence="4 5">
    <name type="scientific">Vulgatibacter incomptus</name>
    <dbReference type="NCBI Taxonomy" id="1391653"/>
    <lineage>
        <taxon>Bacteria</taxon>
        <taxon>Pseudomonadati</taxon>
        <taxon>Myxococcota</taxon>
        <taxon>Myxococcia</taxon>
        <taxon>Myxococcales</taxon>
        <taxon>Cystobacterineae</taxon>
        <taxon>Vulgatibacteraceae</taxon>
        <taxon>Vulgatibacter</taxon>
    </lineage>
</organism>
<dbReference type="Pfam" id="PF10609">
    <property type="entry name" value="ParA"/>
    <property type="match status" value="1"/>
</dbReference>
<dbReference type="InterPro" id="IPR033756">
    <property type="entry name" value="YlxH/NBP35"/>
</dbReference>
<sequence length="338" mass="36492">MERSKSNPVDPETFPQSDSLAGPGRVNGRFTRKPVRARRIVAVGGGKGGIGKSLISANLGIELAGRGLSVTLIDLDLGGANLHTCLGIDHPEATLSDFVLRKKASLDEIAVDAGVPGLRLISGSSDTIAAANPLHQQKLRLMRAVQDLDVDVAILDLGAGSHFNVIDFFLLADHGIVTLVPEPTSVENAYRFLKAALFRRLKAAQAIHGMAWGIEEALLATANPSPLKLVEEVAQRDPAAARQLEEEIRSFRPLLVVNGVREAADLKLGDGICLAWRRFFGLDLSYLGFLRHDVDAWQAGRARRPLLLERPDQPIAEDLAEIADKLLALEVKREVGSP</sequence>
<feature type="region of interest" description="Disordered" evidence="3">
    <location>
        <begin position="1"/>
        <end position="29"/>
    </location>
</feature>
<evidence type="ECO:0000256" key="3">
    <source>
        <dbReference type="SAM" id="MobiDB-lite"/>
    </source>
</evidence>
<keyword evidence="4" id="KW-0966">Cell projection</keyword>
<protein>
    <submittedName>
        <fullName evidence="4">Flagellar synthesis regulator FleN</fullName>
    </submittedName>
</protein>
<keyword evidence="1" id="KW-0547">Nucleotide-binding</keyword>
<dbReference type="PANTHER" id="PTHR43384">
    <property type="entry name" value="SEPTUM SITE-DETERMINING PROTEIN MIND HOMOLOG, CHLOROPLASTIC-RELATED"/>
    <property type="match status" value="1"/>
</dbReference>
<dbReference type="STRING" id="1391653.AKJ08_1660"/>
<dbReference type="PANTHER" id="PTHR43384:SF4">
    <property type="entry name" value="CELLULOSE BIOSYNTHESIS PROTEIN BCSQ-RELATED"/>
    <property type="match status" value="1"/>
</dbReference>
<keyword evidence="2" id="KW-0067">ATP-binding</keyword>
<dbReference type="SUPFAM" id="SSF52540">
    <property type="entry name" value="P-loop containing nucleoside triphosphate hydrolases"/>
    <property type="match status" value="1"/>
</dbReference>
<evidence type="ECO:0000313" key="5">
    <source>
        <dbReference type="Proteomes" id="UP000055590"/>
    </source>
</evidence>
<dbReference type="OrthoDB" id="9773088at2"/>
<evidence type="ECO:0000313" key="4">
    <source>
        <dbReference type="EMBL" id="AKU91273.1"/>
    </source>
</evidence>
<dbReference type="AlphaFoldDB" id="A0A0K1PCL4"/>
<dbReference type="GO" id="GO:0005829">
    <property type="term" value="C:cytosol"/>
    <property type="evidence" value="ECO:0007669"/>
    <property type="project" value="TreeGrafter"/>
</dbReference>
<dbReference type="GO" id="GO:0016887">
    <property type="term" value="F:ATP hydrolysis activity"/>
    <property type="evidence" value="ECO:0007669"/>
    <property type="project" value="TreeGrafter"/>
</dbReference>
<dbReference type="KEGG" id="vin:AKJ08_1660"/>
<dbReference type="RefSeq" id="WP_082342920.1">
    <property type="nucleotide sequence ID" value="NZ_CP012332.1"/>
</dbReference>
<dbReference type="InterPro" id="IPR027417">
    <property type="entry name" value="P-loop_NTPase"/>
</dbReference>
<keyword evidence="4" id="KW-0969">Cilium</keyword>
<dbReference type="GO" id="GO:0009898">
    <property type="term" value="C:cytoplasmic side of plasma membrane"/>
    <property type="evidence" value="ECO:0007669"/>
    <property type="project" value="TreeGrafter"/>
</dbReference>
<evidence type="ECO:0000256" key="1">
    <source>
        <dbReference type="ARBA" id="ARBA00022741"/>
    </source>
</evidence>
<dbReference type="Proteomes" id="UP000055590">
    <property type="component" value="Chromosome"/>
</dbReference>
<accession>A0A0K1PCL4</accession>
<dbReference type="GO" id="GO:0005524">
    <property type="term" value="F:ATP binding"/>
    <property type="evidence" value="ECO:0007669"/>
    <property type="project" value="UniProtKB-KW"/>
</dbReference>
<keyword evidence="4" id="KW-0282">Flagellum</keyword>
<dbReference type="PATRIC" id="fig|1391653.3.peg.1740"/>
<gene>
    <name evidence="4" type="ORF">AKJ08_1660</name>
</gene>
<keyword evidence="5" id="KW-1185">Reference proteome</keyword>
<proteinExistence type="predicted"/>
<name>A0A0K1PCL4_9BACT</name>
<evidence type="ECO:0000256" key="2">
    <source>
        <dbReference type="ARBA" id="ARBA00022840"/>
    </source>
</evidence>
<dbReference type="GO" id="GO:0051782">
    <property type="term" value="P:negative regulation of cell division"/>
    <property type="evidence" value="ECO:0007669"/>
    <property type="project" value="TreeGrafter"/>
</dbReference>
<reference evidence="4 5" key="1">
    <citation type="submission" date="2015-08" db="EMBL/GenBank/DDBJ databases">
        <authorList>
            <person name="Babu N.S."/>
            <person name="Beckwith C.J."/>
            <person name="Beseler K.G."/>
            <person name="Brison A."/>
            <person name="Carone J.V."/>
            <person name="Caskin T.P."/>
            <person name="Diamond M."/>
            <person name="Durham M.E."/>
            <person name="Foxe J.M."/>
            <person name="Go M."/>
            <person name="Henderson B.A."/>
            <person name="Jones I.B."/>
            <person name="McGettigan J.A."/>
            <person name="Micheletti S.J."/>
            <person name="Nasrallah M.E."/>
            <person name="Ortiz D."/>
            <person name="Piller C.R."/>
            <person name="Privatt S.R."/>
            <person name="Schneider S.L."/>
            <person name="Sharp S."/>
            <person name="Smith T.C."/>
            <person name="Stanton J.D."/>
            <person name="Ullery H.E."/>
            <person name="Wilson R.J."/>
            <person name="Serrano M.G."/>
            <person name="Buck G."/>
            <person name="Lee V."/>
            <person name="Wang Y."/>
            <person name="Carvalho R."/>
            <person name="Voegtly L."/>
            <person name="Shi R."/>
            <person name="Duckworth R."/>
            <person name="Johnson A."/>
            <person name="Loviza R."/>
            <person name="Walstead R."/>
            <person name="Shah Z."/>
            <person name="Kiflezghi M."/>
            <person name="Wade K."/>
            <person name="Ball S.L."/>
            <person name="Bradley K.W."/>
            <person name="Asai D.J."/>
            <person name="Bowman C.A."/>
            <person name="Russell D.A."/>
            <person name="Pope W.H."/>
            <person name="Jacobs-Sera D."/>
            <person name="Hendrix R.W."/>
            <person name="Hatfull G.F."/>
        </authorList>
    </citation>
    <scope>NUCLEOTIDE SEQUENCE [LARGE SCALE GENOMIC DNA]</scope>
    <source>
        <strain evidence="4 5">DSM 27710</strain>
    </source>
</reference>
<dbReference type="EMBL" id="CP012332">
    <property type="protein sequence ID" value="AKU91273.1"/>
    <property type="molecule type" value="Genomic_DNA"/>
</dbReference>